<dbReference type="InterPro" id="IPR010071">
    <property type="entry name" value="AA_adenyl_dom"/>
</dbReference>
<dbReference type="RefSeq" id="WP_089909356.1">
    <property type="nucleotide sequence ID" value="NZ_FOFV01000001.1"/>
</dbReference>
<dbReference type="PROSITE" id="PS50075">
    <property type="entry name" value="CARRIER"/>
    <property type="match status" value="1"/>
</dbReference>
<dbReference type="InterPro" id="IPR020845">
    <property type="entry name" value="AMP-binding_CS"/>
</dbReference>
<dbReference type="CDD" id="cd05930">
    <property type="entry name" value="A_NRPS"/>
    <property type="match status" value="1"/>
</dbReference>
<dbReference type="GO" id="GO:0044550">
    <property type="term" value="P:secondary metabolite biosynthetic process"/>
    <property type="evidence" value="ECO:0007669"/>
    <property type="project" value="TreeGrafter"/>
</dbReference>
<proteinExistence type="predicted"/>
<dbReference type="Gene3D" id="3.30.559.10">
    <property type="entry name" value="Chloramphenicol acetyltransferase-like domain"/>
    <property type="match status" value="2"/>
</dbReference>
<gene>
    <name evidence="5" type="ORF">SAMN04488000_101775</name>
</gene>
<evidence type="ECO:0000256" key="1">
    <source>
        <dbReference type="ARBA" id="ARBA00001957"/>
    </source>
</evidence>
<dbReference type="Gene3D" id="3.30.300.30">
    <property type="match status" value="1"/>
</dbReference>
<keyword evidence="6" id="KW-1185">Reference proteome</keyword>
<keyword evidence="3" id="KW-0597">Phosphoprotein</keyword>
<evidence type="ECO:0000259" key="4">
    <source>
        <dbReference type="PROSITE" id="PS50075"/>
    </source>
</evidence>
<evidence type="ECO:0000256" key="3">
    <source>
        <dbReference type="ARBA" id="ARBA00022553"/>
    </source>
</evidence>
<dbReference type="PANTHER" id="PTHR45527:SF1">
    <property type="entry name" value="FATTY ACID SYNTHASE"/>
    <property type="match status" value="1"/>
</dbReference>
<dbReference type="PROSITE" id="PS00455">
    <property type="entry name" value="AMP_BINDING"/>
    <property type="match status" value="1"/>
</dbReference>
<dbReference type="Gene3D" id="3.30.559.30">
    <property type="entry name" value="Nonribosomal peptide synthetase, condensation domain"/>
    <property type="match status" value="2"/>
</dbReference>
<dbReference type="PANTHER" id="PTHR45527">
    <property type="entry name" value="NONRIBOSOMAL PEPTIDE SYNTHETASE"/>
    <property type="match status" value="1"/>
</dbReference>
<evidence type="ECO:0000256" key="2">
    <source>
        <dbReference type="ARBA" id="ARBA00022450"/>
    </source>
</evidence>
<dbReference type="GO" id="GO:0005829">
    <property type="term" value="C:cytosol"/>
    <property type="evidence" value="ECO:0007669"/>
    <property type="project" value="TreeGrafter"/>
</dbReference>
<dbReference type="InterPro" id="IPR042099">
    <property type="entry name" value="ANL_N_sf"/>
</dbReference>
<dbReference type="InterPro" id="IPR036736">
    <property type="entry name" value="ACP-like_sf"/>
</dbReference>
<dbReference type="EMBL" id="FOFV01000001">
    <property type="protein sequence ID" value="SEP95030.1"/>
    <property type="molecule type" value="Genomic_DNA"/>
</dbReference>
<evidence type="ECO:0000313" key="5">
    <source>
        <dbReference type="EMBL" id="SEP95030.1"/>
    </source>
</evidence>
<dbReference type="InterPro" id="IPR009081">
    <property type="entry name" value="PP-bd_ACP"/>
</dbReference>
<dbReference type="InterPro" id="IPR023213">
    <property type="entry name" value="CAT-like_dom_sf"/>
</dbReference>
<dbReference type="SUPFAM" id="SSF47336">
    <property type="entry name" value="ACP-like"/>
    <property type="match status" value="1"/>
</dbReference>
<dbReference type="InterPro" id="IPR001242">
    <property type="entry name" value="Condensation_dom"/>
</dbReference>
<accession>A0A1H9C1B9</accession>
<dbReference type="Pfam" id="PF00550">
    <property type="entry name" value="PP-binding"/>
    <property type="match status" value="1"/>
</dbReference>
<comment type="cofactor">
    <cofactor evidence="1">
        <name>pantetheine 4'-phosphate</name>
        <dbReference type="ChEBI" id="CHEBI:47942"/>
    </cofactor>
</comment>
<organism evidence="5 6">
    <name type="scientific">Lentzea albida</name>
    <dbReference type="NCBI Taxonomy" id="65499"/>
    <lineage>
        <taxon>Bacteria</taxon>
        <taxon>Bacillati</taxon>
        <taxon>Actinomycetota</taxon>
        <taxon>Actinomycetes</taxon>
        <taxon>Pseudonocardiales</taxon>
        <taxon>Pseudonocardiaceae</taxon>
        <taxon>Lentzea</taxon>
    </lineage>
</organism>
<dbReference type="InterPro" id="IPR000873">
    <property type="entry name" value="AMP-dep_synth/lig_dom"/>
</dbReference>
<dbReference type="Pfam" id="PF00668">
    <property type="entry name" value="Condensation"/>
    <property type="match status" value="2"/>
</dbReference>
<reference evidence="6" key="1">
    <citation type="submission" date="2016-10" db="EMBL/GenBank/DDBJ databases">
        <authorList>
            <person name="Varghese N."/>
            <person name="Submissions S."/>
        </authorList>
    </citation>
    <scope>NUCLEOTIDE SEQUENCE [LARGE SCALE GENOMIC DNA]</scope>
    <source>
        <strain evidence="6">DSM 44437</strain>
    </source>
</reference>
<evidence type="ECO:0000313" key="6">
    <source>
        <dbReference type="Proteomes" id="UP000199503"/>
    </source>
</evidence>
<dbReference type="OrthoDB" id="3635865at2"/>
<dbReference type="GO" id="GO:0043041">
    <property type="term" value="P:amino acid activation for nonribosomal peptide biosynthetic process"/>
    <property type="evidence" value="ECO:0007669"/>
    <property type="project" value="TreeGrafter"/>
</dbReference>
<dbReference type="Gene3D" id="1.10.1200.10">
    <property type="entry name" value="ACP-like"/>
    <property type="match status" value="1"/>
</dbReference>
<dbReference type="Proteomes" id="UP000199503">
    <property type="component" value="Unassembled WGS sequence"/>
</dbReference>
<sequence>MRSTTTLAPSGLADREFWLGGQDALRAAGVATADALGPLGTATGTARADLPAPIAHRLTEVTGGEPLLRLAVLTAASALAVRRLGASGPVLLVAEGTPVLIEVAPLSTFRELLGTARAAIATARAHGLPPASVVGATGSAISVRESGSTPSEHVGISWRLNGIEVSGRLPDTRAALLADGVAQVVARGLTDPNAIVARIGLLSPEAASLVVDGFNDVPGLPPAPPFRDQVLAHALARPDAVAVRDRDTAIDYARLCRTATAVAERLRVEGVGTDDVVAVVGARTAWFVTAGAGVLFAGAAYLPVDPAIPPERLRRVLGGVSAVIADDTVPLPPDLRRPVLRLDEIATAAVAGPLVPQGPPPPDRALAYLIFTSGSTGVPKGAALEHRSFLNLLAIRTRTCDLRPGVEFAQTVPLTTDVSVWQMFAGLTAGACVHVVDDDTVRTPEDLTALVVERGFEYLEVVPAQLDLLVEHLRERPDRADGLRTVLRGLICNGEVLGAELARRWHDLMPEVPLFNAYGPAECTDDATQGTVPADADGTAATIGRPLANIRVYVLDQDCVPAPPGVLGEIHIGGLSVGRGYHRAPGLTAAAFVPDPFSTVPGARMYRTGDLGRWRPDGELECLGRADGQVKVRGRRVELGEVEHVLESDPRVARAVVELLGDNGMARLVAVVTPLPGAVLPTDSVTARARLHLPDYMIPTEVLVRGRLPLSPNGKVDRHALRELFRQHLADIDSRRDQVPPRTPVERVLADLWARHLKLPSVGVHDDFFALGGDSIVNIRIVRAAAREGVVVRPKHIYDHRTIAELAEVAGADAEAAPAVPDGESAPLTPVQRWFFRQDFTEPHHWNQSYCLRATRPLDIRVLAEALTALTRVHEQLRVRFTTGTEVRQVVTPVTEVVPWRARQTAEPGRFDLVVDGSVVATGTDVELADRLHASLSLEDGRLLGALLFDDDPDRPRLLLTVHHLAVDRVSWLVLLEDLESAYLAIADGGEPSFPPRTAGFVHWARALAAESAPAAMPVACVEDAVGPPADERVPNLVADRRTTVAEWDPDTTSQISRQAALTTDEGLHAALVAALARAAAAVWGDGVLPLELEGHGRREADHLPGIGRTVGWFTVLGRLALPARRTGDPVAAVERAAELLVAARRAAGEPMADHEDGPRVAFNFMGRVDSSSGRPDELFTAADDLGWKCSPRGRRPLEWEINAGVVDGRLTVNVEHVPARQPVGAAEDFLLAFKKFLTDFTAGSRTGPPVADLVPLTPTQLAFFDREPGTPNRYNHAVLLTLREPVTRDRVEQAVTSLAERHPALRTRFTWTARGGRQGAARAEGALPVTEFDLRSAGEDLTGAVAGAADELHGALDLEAGPIGRVGLLLMPDGEPDRLLVVVHHAVVDPLSWDVLTPELSALLDGLPLEPPGPGYLEWARRLARHARTAAIDVDHWLDQDWSDRVALAEQELPGLERHGGTLFTEFDQDETDELVRSARLAKSTLFEYLLAELGRAAERWLEPADGRNLLVELGGHGREDLFDDLDVSTTVGWFTTAYPFLLPLPRGRDRAEHRAAVVEAIRAVPRRGFDFELARHLCPDPRVRSALAGVPQPSLRFDFDGELRFANTPAGGTAPMLSAGRTAGTGRWKPLDARRGHLLDAVAYLHDRRLTIRWQFSADVLDPARVAELVGLFMRSPR</sequence>
<dbReference type="InterPro" id="IPR045851">
    <property type="entry name" value="AMP-bd_C_sf"/>
</dbReference>
<dbReference type="GO" id="GO:0031177">
    <property type="term" value="F:phosphopantetheine binding"/>
    <property type="evidence" value="ECO:0007669"/>
    <property type="project" value="InterPro"/>
</dbReference>
<dbReference type="GO" id="GO:0003824">
    <property type="term" value="F:catalytic activity"/>
    <property type="evidence" value="ECO:0007669"/>
    <property type="project" value="InterPro"/>
</dbReference>
<dbReference type="SUPFAM" id="SSF56801">
    <property type="entry name" value="Acetyl-CoA synthetase-like"/>
    <property type="match status" value="1"/>
</dbReference>
<name>A0A1H9C1B9_9PSEU</name>
<dbReference type="SMART" id="SM00823">
    <property type="entry name" value="PKS_PP"/>
    <property type="match status" value="1"/>
</dbReference>
<dbReference type="NCBIfam" id="TIGR01733">
    <property type="entry name" value="AA-adenyl-dom"/>
    <property type="match status" value="1"/>
</dbReference>
<dbReference type="InterPro" id="IPR020806">
    <property type="entry name" value="PKS_PP-bd"/>
</dbReference>
<dbReference type="SUPFAM" id="SSF52777">
    <property type="entry name" value="CoA-dependent acyltransferases"/>
    <property type="match status" value="4"/>
</dbReference>
<dbReference type="Pfam" id="PF00501">
    <property type="entry name" value="AMP-binding"/>
    <property type="match status" value="1"/>
</dbReference>
<dbReference type="Gene3D" id="3.40.50.12780">
    <property type="entry name" value="N-terminal domain of ligase-like"/>
    <property type="match status" value="1"/>
</dbReference>
<keyword evidence="2" id="KW-0596">Phosphopantetheine</keyword>
<dbReference type="STRING" id="65499.SAMN04488000_101775"/>
<dbReference type="GO" id="GO:0008610">
    <property type="term" value="P:lipid biosynthetic process"/>
    <property type="evidence" value="ECO:0007669"/>
    <property type="project" value="UniProtKB-ARBA"/>
</dbReference>
<feature type="domain" description="Carrier" evidence="4">
    <location>
        <begin position="740"/>
        <end position="814"/>
    </location>
</feature>
<protein>
    <submittedName>
        <fullName evidence="5">Amino acid adenylation domain-containing protein</fullName>
    </submittedName>
</protein>